<dbReference type="AlphaFoldDB" id="A0A150PFE7"/>
<sequence>MKQTTMGTNRTGMATSPLDSKELIDAAQANPPSSPGSEAGAAAVRTEYARESGTVGSVPPPASLKGMVKAAGELIQGRPPALLIDKLGERLQFERSGTRLYEALIAKYDAEGGFEGGPSRADLEAIRDDELRHFDLLRRAMERLGADPTAMTPGANMIGLASAGVLAVAVEPRIDFGQSLQALLVAELTDNDGWRMLIDMATAYGQDEMAAEFRVAEQHEARHLELVRVWLSSKLALDARGAPTTTTPQKAA</sequence>
<dbReference type="EMBL" id="JELY01001872">
    <property type="protein sequence ID" value="KYF54352.1"/>
    <property type="molecule type" value="Genomic_DNA"/>
</dbReference>
<evidence type="ECO:0000313" key="3">
    <source>
        <dbReference type="Proteomes" id="UP000075420"/>
    </source>
</evidence>
<evidence type="ECO:0000256" key="1">
    <source>
        <dbReference type="SAM" id="MobiDB-lite"/>
    </source>
</evidence>
<evidence type="ECO:0000313" key="2">
    <source>
        <dbReference type="EMBL" id="KYF54352.1"/>
    </source>
</evidence>
<feature type="compositionally biased region" description="Polar residues" evidence="1">
    <location>
        <begin position="1"/>
        <end position="18"/>
    </location>
</feature>
<dbReference type="InterPro" id="IPR009078">
    <property type="entry name" value="Ferritin-like_SF"/>
</dbReference>
<gene>
    <name evidence="2" type="ORF">BE08_01545</name>
</gene>
<dbReference type="Gene3D" id="1.20.1260.10">
    <property type="match status" value="1"/>
</dbReference>
<dbReference type="InterPro" id="IPR012347">
    <property type="entry name" value="Ferritin-like"/>
</dbReference>
<dbReference type="CDD" id="cd00657">
    <property type="entry name" value="Ferritin_like"/>
    <property type="match status" value="1"/>
</dbReference>
<feature type="region of interest" description="Disordered" evidence="1">
    <location>
        <begin position="1"/>
        <end position="62"/>
    </location>
</feature>
<protein>
    <submittedName>
        <fullName evidence="2">Ferritin</fullName>
    </submittedName>
</protein>
<feature type="compositionally biased region" description="Low complexity" evidence="1">
    <location>
        <begin position="29"/>
        <end position="43"/>
    </location>
</feature>
<accession>A0A150PFE7</accession>
<proteinExistence type="predicted"/>
<dbReference type="SUPFAM" id="SSF47240">
    <property type="entry name" value="Ferritin-like"/>
    <property type="match status" value="1"/>
</dbReference>
<reference evidence="2 3" key="1">
    <citation type="submission" date="2014-02" db="EMBL/GenBank/DDBJ databases">
        <title>The small core and large imbalanced accessory genome model reveals a collaborative survival strategy of Sorangium cellulosum strains in nature.</title>
        <authorList>
            <person name="Han K."/>
            <person name="Peng R."/>
            <person name="Blom J."/>
            <person name="Li Y.-Z."/>
        </authorList>
    </citation>
    <scope>NUCLEOTIDE SEQUENCE [LARGE SCALE GENOMIC DNA]</scope>
    <source>
        <strain evidence="2 3">So0157-25</strain>
    </source>
</reference>
<organism evidence="2 3">
    <name type="scientific">Sorangium cellulosum</name>
    <name type="common">Polyangium cellulosum</name>
    <dbReference type="NCBI Taxonomy" id="56"/>
    <lineage>
        <taxon>Bacteria</taxon>
        <taxon>Pseudomonadati</taxon>
        <taxon>Myxococcota</taxon>
        <taxon>Polyangia</taxon>
        <taxon>Polyangiales</taxon>
        <taxon>Polyangiaceae</taxon>
        <taxon>Sorangium</taxon>
    </lineage>
</organism>
<name>A0A150PFE7_SORCE</name>
<dbReference type="Proteomes" id="UP000075420">
    <property type="component" value="Unassembled WGS sequence"/>
</dbReference>
<comment type="caution">
    <text evidence="2">The sequence shown here is derived from an EMBL/GenBank/DDBJ whole genome shotgun (WGS) entry which is preliminary data.</text>
</comment>